<evidence type="ECO:0000313" key="2">
    <source>
        <dbReference type="Proteomes" id="UP000590749"/>
    </source>
</evidence>
<organism evidence="1 2">
    <name type="scientific">Actinoplanes campanulatus</name>
    <dbReference type="NCBI Taxonomy" id="113559"/>
    <lineage>
        <taxon>Bacteria</taxon>
        <taxon>Bacillati</taxon>
        <taxon>Actinomycetota</taxon>
        <taxon>Actinomycetes</taxon>
        <taxon>Micromonosporales</taxon>
        <taxon>Micromonosporaceae</taxon>
        <taxon>Actinoplanes</taxon>
    </lineage>
</organism>
<comment type="caution">
    <text evidence="1">The sequence shown here is derived from an EMBL/GenBank/DDBJ whole genome shotgun (WGS) entry which is preliminary data.</text>
</comment>
<protein>
    <submittedName>
        <fullName evidence="1">Uncharacterized protein</fullName>
    </submittedName>
</protein>
<dbReference type="RefSeq" id="WP_183226369.1">
    <property type="nucleotide sequence ID" value="NZ_BMPW01000025.1"/>
</dbReference>
<evidence type="ECO:0000313" key="1">
    <source>
        <dbReference type="EMBL" id="MBB3100317.1"/>
    </source>
</evidence>
<proteinExistence type="predicted"/>
<dbReference type="EMBL" id="JACHXF010000024">
    <property type="protein sequence ID" value="MBB3100317.1"/>
    <property type="molecule type" value="Genomic_DNA"/>
</dbReference>
<dbReference type="Proteomes" id="UP000590749">
    <property type="component" value="Unassembled WGS sequence"/>
</dbReference>
<accession>A0A7W5FJ79</accession>
<sequence length="361" mass="39784">MPQSERLAAEYAVFVGQFGYRPATLANSVDDVRRRIEMLARSPAERQKRESELDEWIATTDQDALTGVEAEADPSGYGHFLDDVLNSPSIRRTTTDSVYCGEFPTGEFNASARRARTGNLILLNQGLRRLIYNACLAGSLHVQDANQPLSSLVARRSPAWGEIAAQLIGVLLNYFQGDAFFSPQSSNYSPQCLTLASGLSSSIRTFVIAHEVAHAELGHLDQGSAHNMRTPLGDVEVIAKSYDQEFEADQLAQQVLIEIARRDRSVGPICGGVGFIMLDAIAELARSRFFGHQAEPSTTHPPAPQRLSAVMTYVESQGEAVEYEWCVTALKFFEQLYEAIDATRVSFTEDRIEVSFDVGPE</sequence>
<name>A0A7W5FJ79_9ACTN</name>
<reference evidence="1 2" key="1">
    <citation type="submission" date="2020-08" db="EMBL/GenBank/DDBJ databases">
        <title>Genomic Encyclopedia of Type Strains, Phase III (KMG-III): the genomes of soil and plant-associated and newly described type strains.</title>
        <authorList>
            <person name="Whitman W."/>
        </authorList>
    </citation>
    <scope>NUCLEOTIDE SEQUENCE [LARGE SCALE GENOMIC DNA]</scope>
    <source>
        <strain evidence="1 2">CECT 3287</strain>
    </source>
</reference>
<dbReference type="AlphaFoldDB" id="A0A7W5FJ79"/>
<gene>
    <name evidence="1" type="ORF">FHR83_008039</name>
</gene>
<keyword evidence="2" id="KW-1185">Reference proteome</keyword>